<gene>
    <name evidence="17" type="primary">ribF</name>
    <name evidence="17" type="ORF">Q4F26_00310</name>
</gene>
<evidence type="ECO:0000313" key="18">
    <source>
        <dbReference type="Proteomes" id="UP001171751"/>
    </source>
</evidence>
<keyword evidence="12" id="KW-0511">Multifunctional enzyme</keyword>
<dbReference type="PANTHER" id="PTHR22749:SF6">
    <property type="entry name" value="RIBOFLAVIN KINASE"/>
    <property type="match status" value="1"/>
</dbReference>
<dbReference type="Gene3D" id="3.40.50.620">
    <property type="entry name" value="HUPs"/>
    <property type="match status" value="1"/>
</dbReference>
<evidence type="ECO:0000256" key="7">
    <source>
        <dbReference type="ARBA" id="ARBA00022695"/>
    </source>
</evidence>
<evidence type="ECO:0000256" key="10">
    <source>
        <dbReference type="ARBA" id="ARBA00022827"/>
    </source>
</evidence>
<dbReference type="GO" id="GO:0009398">
    <property type="term" value="P:FMN biosynthetic process"/>
    <property type="evidence" value="ECO:0007669"/>
    <property type="project" value="UniProtKB-UniRule"/>
</dbReference>
<dbReference type="SMART" id="SM00904">
    <property type="entry name" value="Flavokinase"/>
    <property type="match status" value="1"/>
</dbReference>
<name>A0AA43RJQ1_9LACT</name>
<dbReference type="GO" id="GO:0008531">
    <property type="term" value="F:riboflavin kinase activity"/>
    <property type="evidence" value="ECO:0007669"/>
    <property type="project" value="UniProtKB-UniRule"/>
</dbReference>
<dbReference type="EC" id="2.7.1.26" evidence="15"/>
<dbReference type="InterPro" id="IPR014729">
    <property type="entry name" value="Rossmann-like_a/b/a_fold"/>
</dbReference>
<evidence type="ECO:0000256" key="1">
    <source>
        <dbReference type="ARBA" id="ARBA00002121"/>
    </source>
</evidence>
<comment type="pathway">
    <text evidence="2 15">Cofactor biosynthesis; FAD biosynthesis; FAD from FMN: step 1/1.</text>
</comment>
<dbReference type="NCBIfam" id="NF004162">
    <property type="entry name" value="PRK05627.1-5"/>
    <property type="match status" value="1"/>
</dbReference>
<organism evidence="17 18">
    <name type="scientific">Atopococcus tabaci</name>
    <dbReference type="NCBI Taxonomy" id="269774"/>
    <lineage>
        <taxon>Bacteria</taxon>
        <taxon>Bacillati</taxon>
        <taxon>Bacillota</taxon>
        <taxon>Bacilli</taxon>
        <taxon>Lactobacillales</taxon>
        <taxon>Carnobacteriaceae</taxon>
        <taxon>Atopococcus</taxon>
    </lineage>
</organism>
<dbReference type="PANTHER" id="PTHR22749">
    <property type="entry name" value="RIBOFLAVIN KINASE/FMN ADENYLYLTRANSFERASE"/>
    <property type="match status" value="1"/>
</dbReference>
<comment type="function">
    <text evidence="1">Catalyzes the phosphorylation of riboflavin to FMN followed by the adenylation of FMN to FAD.</text>
</comment>
<dbReference type="InterPro" id="IPR002606">
    <property type="entry name" value="Riboflavin_kinase_bac"/>
</dbReference>
<keyword evidence="18" id="KW-1185">Reference proteome</keyword>
<evidence type="ECO:0000256" key="4">
    <source>
        <dbReference type="ARBA" id="ARBA00022630"/>
    </source>
</evidence>
<keyword evidence="8 15" id="KW-0547">Nucleotide-binding</keyword>
<accession>A0AA43RJQ1</accession>
<dbReference type="NCBIfam" id="TIGR00083">
    <property type="entry name" value="ribF"/>
    <property type="match status" value="1"/>
</dbReference>
<evidence type="ECO:0000256" key="2">
    <source>
        <dbReference type="ARBA" id="ARBA00004726"/>
    </source>
</evidence>
<dbReference type="NCBIfam" id="TIGR00125">
    <property type="entry name" value="cyt_tran_rel"/>
    <property type="match status" value="1"/>
</dbReference>
<dbReference type="FunFam" id="2.40.30.30:FF:000003">
    <property type="entry name" value="Riboflavin biosynthesis protein"/>
    <property type="match status" value="1"/>
</dbReference>
<keyword evidence="6 15" id="KW-0808">Transferase</keyword>
<keyword evidence="5 15" id="KW-0288">FMN</keyword>
<keyword evidence="4 15" id="KW-0285">Flavoprotein</keyword>
<evidence type="ECO:0000256" key="5">
    <source>
        <dbReference type="ARBA" id="ARBA00022643"/>
    </source>
</evidence>
<dbReference type="EC" id="2.7.7.2" evidence="15"/>
<dbReference type="Pfam" id="PF06574">
    <property type="entry name" value="FAD_syn"/>
    <property type="match status" value="1"/>
</dbReference>
<comment type="caution">
    <text evidence="17">The sequence shown here is derived from an EMBL/GenBank/DDBJ whole genome shotgun (WGS) entry which is preliminary data.</text>
</comment>
<feature type="domain" description="Riboflavin kinase" evidence="16">
    <location>
        <begin position="187"/>
        <end position="312"/>
    </location>
</feature>
<dbReference type="SUPFAM" id="SSF52374">
    <property type="entry name" value="Nucleotidylyl transferase"/>
    <property type="match status" value="1"/>
</dbReference>
<dbReference type="InterPro" id="IPR023465">
    <property type="entry name" value="Riboflavin_kinase_dom_sf"/>
</dbReference>
<dbReference type="SUPFAM" id="SSF82114">
    <property type="entry name" value="Riboflavin kinase-like"/>
    <property type="match status" value="1"/>
</dbReference>
<dbReference type="CDD" id="cd02064">
    <property type="entry name" value="FAD_synthetase_N"/>
    <property type="match status" value="1"/>
</dbReference>
<evidence type="ECO:0000313" key="17">
    <source>
        <dbReference type="EMBL" id="MDO5456761.1"/>
    </source>
</evidence>
<dbReference type="FunFam" id="3.40.50.620:FF:000021">
    <property type="entry name" value="Riboflavin biosynthesis protein"/>
    <property type="match status" value="1"/>
</dbReference>
<dbReference type="AlphaFoldDB" id="A0AA43RJQ1"/>
<evidence type="ECO:0000256" key="12">
    <source>
        <dbReference type="ARBA" id="ARBA00023268"/>
    </source>
</evidence>
<keyword evidence="10 15" id="KW-0274">FAD</keyword>
<dbReference type="InterPro" id="IPR023468">
    <property type="entry name" value="Riboflavin_kinase"/>
</dbReference>
<proteinExistence type="inferred from homology"/>
<dbReference type="GO" id="GO:0005524">
    <property type="term" value="F:ATP binding"/>
    <property type="evidence" value="ECO:0007669"/>
    <property type="project" value="UniProtKB-UniRule"/>
</dbReference>
<evidence type="ECO:0000256" key="6">
    <source>
        <dbReference type="ARBA" id="ARBA00022679"/>
    </source>
</evidence>
<evidence type="ECO:0000256" key="13">
    <source>
        <dbReference type="ARBA" id="ARBA00047880"/>
    </source>
</evidence>
<dbReference type="EMBL" id="JAUNQW010000001">
    <property type="protein sequence ID" value="MDO5456761.1"/>
    <property type="molecule type" value="Genomic_DNA"/>
</dbReference>
<evidence type="ECO:0000256" key="3">
    <source>
        <dbReference type="ARBA" id="ARBA00005201"/>
    </source>
</evidence>
<dbReference type="GO" id="GO:0003919">
    <property type="term" value="F:FMN adenylyltransferase activity"/>
    <property type="evidence" value="ECO:0007669"/>
    <property type="project" value="UniProtKB-UniRule"/>
</dbReference>
<dbReference type="InterPro" id="IPR004821">
    <property type="entry name" value="Cyt_trans-like"/>
</dbReference>
<keyword evidence="9 15" id="KW-0418">Kinase</keyword>
<dbReference type="InterPro" id="IPR015865">
    <property type="entry name" value="Riboflavin_kinase_bac/euk"/>
</dbReference>
<evidence type="ECO:0000256" key="9">
    <source>
        <dbReference type="ARBA" id="ARBA00022777"/>
    </source>
</evidence>
<evidence type="ECO:0000256" key="15">
    <source>
        <dbReference type="PIRNR" id="PIRNR004491"/>
    </source>
</evidence>
<dbReference type="PIRSF" id="PIRSF004491">
    <property type="entry name" value="FAD_Synth"/>
    <property type="match status" value="1"/>
</dbReference>
<comment type="similarity">
    <text evidence="15">Belongs to the ribF family.</text>
</comment>
<evidence type="ECO:0000256" key="14">
    <source>
        <dbReference type="ARBA" id="ARBA00049494"/>
    </source>
</evidence>
<comment type="pathway">
    <text evidence="3 15">Cofactor biosynthesis; FMN biosynthesis; FMN from riboflavin (ATP route): step 1/1.</text>
</comment>
<keyword evidence="11 15" id="KW-0067">ATP-binding</keyword>
<reference evidence="17" key="1">
    <citation type="submission" date="2023-07" db="EMBL/GenBank/DDBJ databases">
        <title>Between Cages and Wild: Unraveling the Impact of Captivity on Animal Microbiomes and Antimicrobial Resistance.</title>
        <authorList>
            <person name="Schmartz G.P."/>
            <person name="Rehner J."/>
            <person name="Schuff M.J."/>
            <person name="Becker S.L."/>
            <person name="Kravczyk M."/>
            <person name="Gurevich A."/>
            <person name="Francke R."/>
            <person name="Mueller R."/>
            <person name="Keller V."/>
            <person name="Keller A."/>
        </authorList>
    </citation>
    <scope>NUCLEOTIDE SEQUENCE</scope>
    <source>
        <strain evidence="17">S39M_St_73</strain>
    </source>
</reference>
<dbReference type="GO" id="GO:0009231">
    <property type="term" value="P:riboflavin biosynthetic process"/>
    <property type="evidence" value="ECO:0007669"/>
    <property type="project" value="InterPro"/>
</dbReference>
<comment type="catalytic activity">
    <reaction evidence="13 15">
        <text>riboflavin + ATP = FMN + ADP + H(+)</text>
        <dbReference type="Rhea" id="RHEA:14357"/>
        <dbReference type="ChEBI" id="CHEBI:15378"/>
        <dbReference type="ChEBI" id="CHEBI:30616"/>
        <dbReference type="ChEBI" id="CHEBI:57986"/>
        <dbReference type="ChEBI" id="CHEBI:58210"/>
        <dbReference type="ChEBI" id="CHEBI:456216"/>
        <dbReference type="EC" id="2.7.1.26"/>
    </reaction>
</comment>
<protein>
    <recommendedName>
        <fullName evidence="15">Riboflavin biosynthesis protein</fullName>
    </recommendedName>
    <domain>
        <recommendedName>
            <fullName evidence="15">Riboflavin kinase</fullName>
            <ecNumber evidence="15">2.7.1.26</ecNumber>
        </recommendedName>
        <alternativeName>
            <fullName evidence="15">Flavokinase</fullName>
        </alternativeName>
    </domain>
    <domain>
        <recommendedName>
            <fullName evidence="15">FMN adenylyltransferase</fullName>
            <ecNumber evidence="15">2.7.7.2</ecNumber>
        </recommendedName>
        <alternativeName>
            <fullName evidence="15">FAD pyrophosphorylase</fullName>
        </alternativeName>
        <alternativeName>
            <fullName evidence="15">FAD synthase</fullName>
        </alternativeName>
    </domain>
</protein>
<dbReference type="Pfam" id="PF01687">
    <property type="entry name" value="Flavokinase"/>
    <property type="match status" value="1"/>
</dbReference>
<keyword evidence="7 15" id="KW-0548">Nucleotidyltransferase</keyword>
<dbReference type="GO" id="GO:0006747">
    <property type="term" value="P:FAD biosynthetic process"/>
    <property type="evidence" value="ECO:0007669"/>
    <property type="project" value="UniProtKB-UniRule"/>
</dbReference>
<dbReference type="InterPro" id="IPR015864">
    <property type="entry name" value="FAD_synthase"/>
</dbReference>
<evidence type="ECO:0000256" key="8">
    <source>
        <dbReference type="ARBA" id="ARBA00022741"/>
    </source>
</evidence>
<evidence type="ECO:0000259" key="16">
    <source>
        <dbReference type="SMART" id="SM00904"/>
    </source>
</evidence>
<evidence type="ECO:0000256" key="11">
    <source>
        <dbReference type="ARBA" id="ARBA00022840"/>
    </source>
</evidence>
<sequence>MKTIYLTHPYHPNLIEKSRVVLVLGFFDGIHLGHQALINAGREKADKEGCQLAVMTFNRHPGLVFSRIHPRDIQYLITSEQKQKEMEKLGVDLYYEVEFTSAFGSLAPEDFISQYIVGLNAAAVVAGYDYTFGPPGQTNMSLMEDLADDRFEVIMIDEQRLDSGQEISSTAIRKYLVEGEVEKANQLLGRPFATTGYVIHGMARGRQLGYPTANVYPDQGLLIPAVGVYASKVCVQGRWYEAMTSIGYNVTFGDSEEYTIEANILDFDQEIYGENITVAWYEYMRDEEKFDSLEDLIAQLAQDEVTTRKILKNY</sequence>
<dbReference type="Gene3D" id="2.40.30.30">
    <property type="entry name" value="Riboflavin kinase-like"/>
    <property type="match status" value="1"/>
</dbReference>
<comment type="catalytic activity">
    <reaction evidence="14 15">
        <text>FMN + ATP + H(+) = FAD + diphosphate</text>
        <dbReference type="Rhea" id="RHEA:17237"/>
        <dbReference type="ChEBI" id="CHEBI:15378"/>
        <dbReference type="ChEBI" id="CHEBI:30616"/>
        <dbReference type="ChEBI" id="CHEBI:33019"/>
        <dbReference type="ChEBI" id="CHEBI:57692"/>
        <dbReference type="ChEBI" id="CHEBI:58210"/>
        <dbReference type="EC" id="2.7.7.2"/>
    </reaction>
</comment>
<dbReference type="Proteomes" id="UP001171751">
    <property type="component" value="Unassembled WGS sequence"/>
</dbReference>